<evidence type="ECO:0000259" key="8">
    <source>
        <dbReference type="Pfam" id="PF00675"/>
    </source>
</evidence>
<keyword evidence="6" id="KW-0482">Metalloprotease</keyword>
<sequence length="1067" mass="119302">MEGVLPSHPRLKRIRNAPVECWTVQHEDTKGMLHVYLEVRSGSAHERDDQQGMAHLVEHAVFLGTKDMPDAASVRVALANIGASMGADSNAFTDYLQTVYTLRCPCASTGMEQQAETQPELEKGGMREGRFEATQVGRIGGSLSTREIAPAENVAYMPTPRRNAKEVLTDALKLLHQFAFHANLPSEALSKEIQTVISELQMRNTCDYRAEVEFMHQVHPDCYLSQRFPIGLEEQLQRWTAADVFDFYQKHYRANNMRLYVVSPLSAEQVRETVMAAFQDVPGQRTACDIAPVVSLPCTYGPPSQNIKVHRDPLHTDVSITVCSLTPLHPLRSLEDVRLMAMDSILQMALDLRLEALIEEDQLHSIIGAGWDFMDSFQEGCGILTFSLTASKEHWPKATRAVFSEVAKMYEYGLGVSEFKFCCECLLRDAEIDAEQIDSKDGGIIIEDLLDAVCLEEAFMDDSQLCQLYKDVLPTIRLEDMNARAGEMLAFVVNIPRPSENNNEWERQNMTKAGSVFACIPRDLPAGIQDMESEQLLVLLSEAVEKPSRSVDLDMPEFLISPEELEEIVRHAGPQYVAVPLKDGEIVREVTPRIAEKPPEKKCRVELSASREIRVWDPSTEITRMKLSNGLNLVYRQTAFEKQQVSIKVVAWGGRAMEEQSSPGSVSLGLQTLMEGGAGSYSADMVGRYAHRHGCEISGLSEAENIWVRAEASVSSGGLQRAFELLRLFVACGSFEQKAFSRSKENYRRAYEALQRDVTGSAASAINELISSDSRFLQPPLDLIDRLTLEECKQAVLRQFSASNMEIVVVGDFDAEALEALVLRYFGAFERNAVSATRPIALDGSHWQEIDFRSRPAEKKLVIPDEAKRCVLCMAMPTCNHWGMWPEAIPTSPRWNAPTSDYDAGRMRRRWLASVLFEIANLKLFTIVREQKGLAYDISLSSKGYAYVFKHGLLTVRATPHPEEVEEVVRLVKRCVEGIRAGDFTSQDIEEAIRPMISSVASGLKTNEYWLKSMQGLSLPFWPTGRESVCGAIDFLSSIQKSQLMQLIPDLFPSDLTFWTCSASGAG</sequence>
<evidence type="ECO:0000259" key="9">
    <source>
        <dbReference type="Pfam" id="PF05193"/>
    </source>
</evidence>
<dbReference type="GO" id="GO:0006508">
    <property type="term" value="P:proteolysis"/>
    <property type="evidence" value="ECO:0007669"/>
    <property type="project" value="UniProtKB-KW"/>
</dbReference>
<evidence type="ECO:0000256" key="5">
    <source>
        <dbReference type="ARBA" id="ARBA00022833"/>
    </source>
</evidence>
<keyword evidence="3" id="KW-0479">Metal-binding</keyword>
<evidence type="ECO:0000256" key="6">
    <source>
        <dbReference type="ARBA" id="ARBA00023049"/>
    </source>
</evidence>
<dbReference type="GO" id="GO:0004222">
    <property type="term" value="F:metalloendopeptidase activity"/>
    <property type="evidence" value="ECO:0007669"/>
    <property type="project" value="InterPro"/>
</dbReference>
<dbReference type="InterPro" id="IPR050626">
    <property type="entry name" value="Peptidase_M16"/>
</dbReference>
<feature type="domain" description="Peptidase M16 C-terminal" evidence="9">
    <location>
        <begin position="239"/>
        <end position="419"/>
    </location>
</feature>
<dbReference type="Gene3D" id="3.30.830.10">
    <property type="entry name" value="Metalloenzyme, LuxS/M16 peptidase-like"/>
    <property type="match status" value="4"/>
</dbReference>
<dbReference type="AlphaFoldDB" id="A0A7S3UFZ3"/>
<evidence type="ECO:0000256" key="3">
    <source>
        <dbReference type="ARBA" id="ARBA00022723"/>
    </source>
</evidence>
<comment type="similarity">
    <text evidence="1 7">Belongs to the peptidase M16 family.</text>
</comment>
<dbReference type="PANTHER" id="PTHR43690">
    <property type="entry name" value="NARDILYSIN"/>
    <property type="match status" value="1"/>
</dbReference>
<protein>
    <recommendedName>
        <fullName evidence="11">Peptidase M16 N-terminal domain-containing protein</fullName>
    </recommendedName>
</protein>
<proteinExistence type="inferred from homology"/>
<dbReference type="PANTHER" id="PTHR43690:SF33">
    <property type="entry name" value="STROMAL PROCESSING PEPTIDASE, CHLOROPLASTIC"/>
    <property type="match status" value="1"/>
</dbReference>
<dbReference type="InterPro" id="IPR007863">
    <property type="entry name" value="Peptidase_M16_C"/>
</dbReference>
<dbReference type="SUPFAM" id="SSF63411">
    <property type="entry name" value="LuxS/MPP-like metallohydrolase"/>
    <property type="match status" value="3"/>
</dbReference>
<dbReference type="InterPro" id="IPR001431">
    <property type="entry name" value="Pept_M16_Zn_BS"/>
</dbReference>
<name>A0A7S3UFZ3_9CHLO</name>
<organism evidence="10">
    <name type="scientific">Picocystis salinarum</name>
    <dbReference type="NCBI Taxonomy" id="88271"/>
    <lineage>
        <taxon>Eukaryota</taxon>
        <taxon>Viridiplantae</taxon>
        <taxon>Chlorophyta</taxon>
        <taxon>Picocystophyceae</taxon>
        <taxon>Picocystales</taxon>
        <taxon>Picocystaceae</taxon>
        <taxon>Picocystis</taxon>
    </lineage>
</organism>
<evidence type="ECO:0008006" key="11">
    <source>
        <dbReference type="Google" id="ProtNLM"/>
    </source>
</evidence>
<evidence type="ECO:0000256" key="1">
    <source>
        <dbReference type="ARBA" id="ARBA00007261"/>
    </source>
</evidence>
<keyword evidence="4" id="KW-0378">Hydrolase</keyword>
<dbReference type="Pfam" id="PF05193">
    <property type="entry name" value="Peptidase_M16_C"/>
    <property type="match status" value="2"/>
</dbReference>
<evidence type="ECO:0000313" key="10">
    <source>
        <dbReference type="EMBL" id="CAE0611264.1"/>
    </source>
</evidence>
<dbReference type="InterPro" id="IPR011249">
    <property type="entry name" value="Metalloenz_LuxS/M16"/>
</dbReference>
<dbReference type="GO" id="GO:0046872">
    <property type="term" value="F:metal ion binding"/>
    <property type="evidence" value="ECO:0007669"/>
    <property type="project" value="UniProtKB-KW"/>
</dbReference>
<evidence type="ECO:0000256" key="4">
    <source>
        <dbReference type="ARBA" id="ARBA00022801"/>
    </source>
</evidence>
<evidence type="ECO:0000256" key="7">
    <source>
        <dbReference type="RuleBase" id="RU004447"/>
    </source>
</evidence>
<accession>A0A7S3UFZ3</accession>
<gene>
    <name evidence="10" type="ORF">PSAL00342_LOCUS5099</name>
</gene>
<dbReference type="Pfam" id="PF00675">
    <property type="entry name" value="Peptidase_M16"/>
    <property type="match status" value="1"/>
</dbReference>
<dbReference type="PROSITE" id="PS00143">
    <property type="entry name" value="INSULINASE"/>
    <property type="match status" value="1"/>
</dbReference>
<dbReference type="InterPro" id="IPR011765">
    <property type="entry name" value="Pept_M16_N"/>
</dbReference>
<feature type="domain" description="Peptidase M16 C-terminal" evidence="9">
    <location>
        <begin position="787"/>
        <end position="994"/>
    </location>
</feature>
<keyword evidence="2" id="KW-0645">Protease</keyword>
<dbReference type="EMBL" id="HBIS01005649">
    <property type="protein sequence ID" value="CAE0611264.1"/>
    <property type="molecule type" value="Transcribed_RNA"/>
</dbReference>
<keyword evidence="5" id="KW-0862">Zinc</keyword>
<feature type="domain" description="Peptidase M16 N-terminal" evidence="8">
    <location>
        <begin position="29"/>
        <end position="105"/>
    </location>
</feature>
<reference evidence="10" key="1">
    <citation type="submission" date="2021-01" db="EMBL/GenBank/DDBJ databases">
        <authorList>
            <person name="Corre E."/>
            <person name="Pelletier E."/>
            <person name="Niang G."/>
            <person name="Scheremetjew M."/>
            <person name="Finn R."/>
            <person name="Kale V."/>
            <person name="Holt S."/>
            <person name="Cochrane G."/>
            <person name="Meng A."/>
            <person name="Brown T."/>
            <person name="Cohen L."/>
        </authorList>
    </citation>
    <scope>NUCLEOTIDE SEQUENCE</scope>
    <source>
        <strain evidence="10">CCMP1897</strain>
    </source>
</reference>
<evidence type="ECO:0000256" key="2">
    <source>
        <dbReference type="ARBA" id="ARBA00022670"/>
    </source>
</evidence>